<comment type="caution">
    <text evidence="2">The sequence shown here is derived from an EMBL/GenBank/DDBJ whole genome shotgun (WGS) entry which is preliminary data.</text>
</comment>
<evidence type="ECO:0000313" key="2">
    <source>
        <dbReference type="EMBL" id="MED6174921.1"/>
    </source>
</evidence>
<keyword evidence="3" id="KW-1185">Reference proteome</keyword>
<evidence type="ECO:0000256" key="1">
    <source>
        <dbReference type="SAM" id="MobiDB-lite"/>
    </source>
</evidence>
<protein>
    <submittedName>
        <fullName evidence="2">Uncharacterized protein</fullName>
    </submittedName>
</protein>
<feature type="compositionally biased region" description="Polar residues" evidence="1">
    <location>
        <begin position="34"/>
        <end position="53"/>
    </location>
</feature>
<reference evidence="2 3" key="1">
    <citation type="journal article" date="2023" name="Plants (Basel)">
        <title>Bridging the Gap: Combining Genomics and Transcriptomics Approaches to Understand Stylosanthes scabra, an Orphan Legume from the Brazilian Caatinga.</title>
        <authorList>
            <person name="Ferreira-Neto J.R.C."/>
            <person name="da Silva M.D."/>
            <person name="Binneck E."/>
            <person name="de Melo N.F."/>
            <person name="da Silva R.H."/>
            <person name="de Melo A.L.T.M."/>
            <person name="Pandolfi V."/>
            <person name="Bustamante F.O."/>
            <person name="Brasileiro-Vidal A.C."/>
            <person name="Benko-Iseppon A.M."/>
        </authorList>
    </citation>
    <scope>NUCLEOTIDE SEQUENCE [LARGE SCALE GENOMIC DNA]</scope>
    <source>
        <tissue evidence="2">Leaves</tissue>
    </source>
</reference>
<accession>A0ABU6VNW5</accession>
<proteinExistence type="predicted"/>
<dbReference type="Proteomes" id="UP001341840">
    <property type="component" value="Unassembled WGS sequence"/>
</dbReference>
<name>A0ABU6VNW5_9FABA</name>
<gene>
    <name evidence="2" type="ORF">PIB30_073439</name>
</gene>
<feature type="region of interest" description="Disordered" evidence="1">
    <location>
        <begin position="26"/>
        <end position="74"/>
    </location>
</feature>
<feature type="compositionally biased region" description="Basic and acidic residues" evidence="1">
    <location>
        <begin position="62"/>
        <end position="74"/>
    </location>
</feature>
<organism evidence="2 3">
    <name type="scientific">Stylosanthes scabra</name>
    <dbReference type="NCBI Taxonomy" id="79078"/>
    <lineage>
        <taxon>Eukaryota</taxon>
        <taxon>Viridiplantae</taxon>
        <taxon>Streptophyta</taxon>
        <taxon>Embryophyta</taxon>
        <taxon>Tracheophyta</taxon>
        <taxon>Spermatophyta</taxon>
        <taxon>Magnoliopsida</taxon>
        <taxon>eudicotyledons</taxon>
        <taxon>Gunneridae</taxon>
        <taxon>Pentapetalae</taxon>
        <taxon>rosids</taxon>
        <taxon>fabids</taxon>
        <taxon>Fabales</taxon>
        <taxon>Fabaceae</taxon>
        <taxon>Papilionoideae</taxon>
        <taxon>50 kb inversion clade</taxon>
        <taxon>dalbergioids sensu lato</taxon>
        <taxon>Dalbergieae</taxon>
        <taxon>Pterocarpus clade</taxon>
        <taxon>Stylosanthes</taxon>
    </lineage>
</organism>
<sequence length="74" mass="8349">MAIRNAYFRDAIGFFDITIEKASTRKGRSKTFRVTRSSPLTDFTSDSTTSPITSRLKRQSGRPHEVISSDRAHS</sequence>
<dbReference type="EMBL" id="JASCZI010151926">
    <property type="protein sequence ID" value="MED6174921.1"/>
    <property type="molecule type" value="Genomic_DNA"/>
</dbReference>
<evidence type="ECO:0000313" key="3">
    <source>
        <dbReference type="Proteomes" id="UP001341840"/>
    </source>
</evidence>